<evidence type="ECO:0000256" key="2">
    <source>
        <dbReference type="PROSITE-ProRule" id="PRU00335"/>
    </source>
</evidence>
<gene>
    <name evidence="4" type="ORF">BKD89_01550</name>
</gene>
<proteinExistence type="predicted"/>
<accession>A0A3G3IF76</accession>
<keyword evidence="1 2" id="KW-0238">DNA-binding</keyword>
<dbReference type="Proteomes" id="UP000273278">
    <property type="component" value="Chromosome"/>
</dbReference>
<dbReference type="GO" id="GO:0003677">
    <property type="term" value="F:DNA binding"/>
    <property type="evidence" value="ECO:0007669"/>
    <property type="project" value="UniProtKB-UniRule"/>
</dbReference>
<dbReference type="AlphaFoldDB" id="A0A3G3IF76"/>
<evidence type="ECO:0000259" key="3">
    <source>
        <dbReference type="PROSITE" id="PS50977"/>
    </source>
</evidence>
<dbReference type="EMBL" id="CP017686">
    <property type="protein sequence ID" value="AYQ54503.1"/>
    <property type="molecule type" value="Genomic_DNA"/>
</dbReference>
<sequence>MGRRPDPRTESTKMRIKKALLKYLCDSPFERITVKNICDSAGIDRGTFYTHYRNLSATLDEIIDEALEEEPSRRPYRCTLTDGQYNCPYGICDKVREHPEYGAVFFNESLTEKIIDRISSYSEAKYVASLTHQCDLSPEQARTLFLFQLNGCLAINRAAYRKGEKDWEETRDLVGGFIQGGLGRYKK</sequence>
<evidence type="ECO:0000256" key="1">
    <source>
        <dbReference type="ARBA" id="ARBA00023125"/>
    </source>
</evidence>
<feature type="DNA-binding region" description="H-T-H motif" evidence="2">
    <location>
        <begin position="33"/>
        <end position="52"/>
    </location>
</feature>
<feature type="domain" description="HTH tetR-type" evidence="3">
    <location>
        <begin position="10"/>
        <end position="70"/>
    </location>
</feature>
<dbReference type="InterPro" id="IPR050624">
    <property type="entry name" value="HTH-type_Tx_Regulator"/>
</dbReference>
<dbReference type="RefSeq" id="WP_015504215.1">
    <property type="nucleotide sequence ID" value="NZ_CP017686.1"/>
</dbReference>
<dbReference type="PANTHER" id="PTHR43479:SF11">
    <property type="entry name" value="ACREF_ENVCD OPERON REPRESSOR-RELATED"/>
    <property type="match status" value="1"/>
</dbReference>
<dbReference type="InterPro" id="IPR001647">
    <property type="entry name" value="HTH_TetR"/>
</dbReference>
<organism evidence="4 5">
    <name type="scientific">Methanomethylophilus alvi</name>
    <dbReference type="NCBI Taxonomy" id="1291540"/>
    <lineage>
        <taxon>Archaea</taxon>
        <taxon>Methanobacteriati</taxon>
        <taxon>Thermoplasmatota</taxon>
        <taxon>Thermoplasmata</taxon>
        <taxon>Methanomassiliicoccales</taxon>
        <taxon>Methanomethylophilaceae</taxon>
        <taxon>Methanomethylophilus</taxon>
    </lineage>
</organism>
<dbReference type="PANTHER" id="PTHR43479">
    <property type="entry name" value="ACREF/ENVCD OPERON REPRESSOR-RELATED"/>
    <property type="match status" value="1"/>
</dbReference>
<protein>
    <recommendedName>
        <fullName evidence="3">HTH tetR-type domain-containing protein</fullName>
    </recommendedName>
</protein>
<dbReference type="InterPro" id="IPR009057">
    <property type="entry name" value="Homeodomain-like_sf"/>
</dbReference>
<dbReference type="PROSITE" id="PS50977">
    <property type="entry name" value="HTH_TETR_2"/>
    <property type="match status" value="1"/>
</dbReference>
<evidence type="ECO:0000313" key="4">
    <source>
        <dbReference type="EMBL" id="AYQ54503.1"/>
    </source>
</evidence>
<reference evidence="4 5" key="1">
    <citation type="submission" date="2016-10" db="EMBL/GenBank/DDBJ databases">
        <title>Complete genome of the TMA-utilizing, human hosted archaeon Methanomethylophilus alvus Gen. nov, sp. nov., strain Mx-05, derived from a pure culture.</title>
        <authorList>
            <person name="Brugere J.-F."/>
            <person name="Ben Hania W."/>
            <person name="Chaudhary P.P."/>
            <person name="Gaci N."/>
            <person name="Borrel G."/>
            <person name="Cao Van Tuat L."/>
            <person name="Fardeau M.-L."/>
            <person name="Harris H.M.B."/>
            <person name="O'Toole P.W."/>
            <person name="Ollivier B."/>
        </authorList>
    </citation>
    <scope>NUCLEOTIDE SEQUENCE [LARGE SCALE GENOMIC DNA]</scope>
    <source>
        <strain evidence="4 5">Mx-05</strain>
    </source>
</reference>
<dbReference type="Gene3D" id="1.10.357.10">
    <property type="entry name" value="Tetracycline Repressor, domain 2"/>
    <property type="match status" value="1"/>
</dbReference>
<dbReference type="SUPFAM" id="SSF46689">
    <property type="entry name" value="Homeodomain-like"/>
    <property type="match status" value="1"/>
</dbReference>
<dbReference type="GeneID" id="41321112"/>
<evidence type="ECO:0000313" key="5">
    <source>
        <dbReference type="Proteomes" id="UP000273278"/>
    </source>
</evidence>
<name>A0A3G3IF76_9ARCH</name>